<evidence type="ECO:0000313" key="3">
    <source>
        <dbReference type="Proteomes" id="UP000038040"/>
    </source>
</evidence>
<organism evidence="3 5">
    <name type="scientific">Dracunculus medinensis</name>
    <name type="common">Guinea worm</name>
    <dbReference type="NCBI Taxonomy" id="318479"/>
    <lineage>
        <taxon>Eukaryota</taxon>
        <taxon>Metazoa</taxon>
        <taxon>Ecdysozoa</taxon>
        <taxon>Nematoda</taxon>
        <taxon>Chromadorea</taxon>
        <taxon>Rhabditida</taxon>
        <taxon>Spirurina</taxon>
        <taxon>Dracunculoidea</taxon>
        <taxon>Dracunculidae</taxon>
        <taxon>Dracunculus</taxon>
    </lineage>
</organism>
<evidence type="ECO:0000313" key="2">
    <source>
        <dbReference type="EMBL" id="VDN58779.1"/>
    </source>
</evidence>
<dbReference type="Pfam" id="PF22897">
    <property type="entry name" value="TIL_2"/>
    <property type="match status" value="6"/>
</dbReference>
<dbReference type="InterPro" id="IPR054450">
    <property type="entry name" value="TIL-like_dom"/>
</dbReference>
<gene>
    <name evidence="2" type="ORF">DME_LOCUS8752</name>
</gene>
<keyword evidence="4" id="KW-1185">Reference proteome</keyword>
<dbReference type="EMBL" id="UYYG01001172">
    <property type="protein sequence ID" value="VDN58779.1"/>
    <property type="molecule type" value="Genomic_DNA"/>
</dbReference>
<name>A0A0N4UCF9_DRAME</name>
<dbReference type="AlphaFoldDB" id="A0A0N4UCF9"/>
<accession>A0A0N4UCF9</accession>
<dbReference type="OrthoDB" id="409374at2759"/>
<feature type="domain" description="TIL-like" evidence="1">
    <location>
        <begin position="107"/>
        <end position="146"/>
    </location>
</feature>
<feature type="domain" description="TIL-like" evidence="1">
    <location>
        <begin position="428"/>
        <end position="462"/>
    </location>
</feature>
<feature type="domain" description="TIL-like" evidence="1">
    <location>
        <begin position="194"/>
        <end position="231"/>
    </location>
</feature>
<sequence>MSLIINQIMRLGSIILVILQYSTVDVFHIGVFKLGQIFEDFGCLSTNVMCGTNMVFYKIEEDDTSQLSGKCLQRCSCLDTKYLEINGKCVQKELLYELVNDSECRLVGSSCGENMVLQIFSKFNESCVDICVCAKNFMENDIGCVQCDWDEDNHDDNDGDNNDNISSTTTSYPSMPPYRLGQRVFDAVCSLRDQSCGNNMIFETIRYSKHAFCTQKCVCDRNSEEKNGECVITNNSECAKNRKKTLENRNKVEIRYIRAGKSRLNEIFHEIECMLERHSCGPNMELVAIGLSPGNKDSKCIMQCQCAYGFIEANGRCSKIIKNIDKRINCMRGKCILNEVVQDVSCSLKGQFCGRNMRFVLIKQSVVRQHYISIGNCVVQCKCDKEYIERNGKCIREQGKTTKTKNICLLENGCETGMTVHDEGCHLTGKKCGNNMIFKVVNSTVRNETYSIYCTQRCSCINSNFIYSERNSGCEQQSTTVSSPTTTSHNIITVGMHDFEMYIGKEYNIGEEISDLGCRLRNRLCGINKKFIVVGEYAAEHDPTIRGCIERCSCIMAGPGGCMQNF</sequence>
<reference evidence="2 4" key="2">
    <citation type="submission" date="2018-11" db="EMBL/GenBank/DDBJ databases">
        <authorList>
            <consortium name="Pathogen Informatics"/>
        </authorList>
    </citation>
    <scope>NUCLEOTIDE SEQUENCE [LARGE SCALE GENOMIC DNA]</scope>
</reference>
<feature type="domain" description="TIL-like" evidence="1">
    <location>
        <begin position="350"/>
        <end position="396"/>
    </location>
</feature>
<evidence type="ECO:0000259" key="1">
    <source>
        <dbReference type="Pfam" id="PF22897"/>
    </source>
</evidence>
<protein>
    <submittedName>
        <fullName evidence="5">EB domain-containing protein</fullName>
    </submittedName>
</protein>
<evidence type="ECO:0000313" key="5">
    <source>
        <dbReference type="WBParaSite" id="DME_0000495301-mRNA-1"/>
    </source>
</evidence>
<reference evidence="5" key="1">
    <citation type="submission" date="2017-02" db="UniProtKB">
        <authorList>
            <consortium name="WormBaseParasite"/>
        </authorList>
    </citation>
    <scope>IDENTIFICATION</scope>
</reference>
<evidence type="ECO:0000313" key="4">
    <source>
        <dbReference type="Proteomes" id="UP000274756"/>
    </source>
</evidence>
<proteinExistence type="predicted"/>
<feature type="domain" description="TIL-like" evidence="1">
    <location>
        <begin position="50"/>
        <end position="91"/>
    </location>
</feature>
<dbReference type="Proteomes" id="UP000038040">
    <property type="component" value="Unplaced"/>
</dbReference>
<feature type="domain" description="TIL-like" evidence="1">
    <location>
        <begin position="279"/>
        <end position="317"/>
    </location>
</feature>
<dbReference type="Proteomes" id="UP000274756">
    <property type="component" value="Unassembled WGS sequence"/>
</dbReference>
<dbReference type="WBParaSite" id="DME_0000495301-mRNA-1">
    <property type="protein sequence ID" value="DME_0000495301-mRNA-1"/>
    <property type="gene ID" value="DME_0000495301"/>
</dbReference>